<reference evidence="4 5" key="1">
    <citation type="journal article" date="2008" name="J. Bacteriol.">
        <title>Insights into plant cell wall degradation from the genome sequence of the soil bacterium Cellvibrio japonicus.</title>
        <authorList>
            <person name="Deboy R.T."/>
            <person name="Mongodin E.F."/>
            <person name="Fouts D.E."/>
            <person name="Tailford L.E."/>
            <person name="Khouri H."/>
            <person name="Emerson J.B."/>
            <person name="Mohamoud Y."/>
            <person name="Watkins K."/>
            <person name="Henrissat B."/>
            <person name="Gilbert H.J."/>
            <person name="Nelson K.E."/>
        </authorList>
    </citation>
    <scope>NUCLEOTIDE SEQUENCE [LARGE SCALE GENOMIC DNA]</scope>
    <source>
        <strain evidence="4 5">Ueda107</strain>
    </source>
</reference>
<feature type="transmembrane region" description="Helical" evidence="2">
    <location>
        <begin position="30"/>
        <end position="48"/>
    </location>
</feature>
<dbReference type="KEGG" id="cja:CJA_3605"/>
<organism evidence="4 5">
    <name type="scientific">Cellvibrio japonicus (strain Ueda107)</name>
    <name type="common">Pseudomonas fluorescens subsp. cellulosa</name>
    <dbReference type="NCBI Taxonomy" id="498211"/>
    <lineage>
        <taxon>Bacteria</taxon>
        <taxon>Pseudomonadati</taxon>
        <taxon>Pseudomonadota</taxon>
        <taxon>Gammaproteobacteria</taxon>
        <taxon>Cellvibrionales</taxon>
        <taxon>Cellvibrionaceae</taxon>
        <taxon>Cellvibrio</taxon>
    </lineage>
</organism>
<evidence type="ECO:0000313" key="5">
    <source>
        <dbReference type="Proteomes" id="UP000001036"/>
    </source>
</evidence>
<dbReference type="HOGENOM" id="CLU_023976_4_2_6"/>
<keyword evidence="1" id="KW-0175">Coiled coil</keyword>
<name>B3PH10_CELJU</name>
<protein>
    <submittedName>
        <fullName evidence="4">Putative toxin secretion, membrane fusion protein</fullName>
    </submittedName>
</protein>
<dbReference type="RefSeq" id="WP_012489180.1">
    <property type="nucleotide sequence ID" value="NC_010995.1"/>
</dbReference>
<evidence type="ECO:0000259" key="3">
    <source>
        <dbReference type="Pfam" id="PF26002"/>
    </source>
</evidence>
<dbReference type="STRING" id="498211.CJA_3605"/>
<dbReference type="Pfam" id="PF26002">
    <property type="entry name" value="Beta-barrel_AprE"/>
    <property type="match status" value="1"/>
</dbReference>
<dbReference type="PANTHER" id="PTHR30386:SF28">
    <property type="entry name" value="EXPORTED PROTEIN"/>
    <property type="match status" value="1"/>
</dbReference>
<feature type="coiled-coil region" evidence="1">
    <location>
        <begin position="192"/>
        <end position="226"/>
    </location>
</feature>
<dbReference type="Proteomes" id="UP000001036">
    <property type="component" value="Chromosome"/>
</dbReference>
<accession>B3PH10</accession>
<dbReference type="InterPro" id="IPR050739">
    <property type="entry name" value="MFP"/>
</dbReference>
<dbReference type="Gene3D" id="2.40.30.170">
    <property type="match status" value="1"/>
</dbReference>
<evidence type="ECO:0000256" key="2">
    <source>
        <dbReference type="SAM" id="Phobius"/>
    </source>
</evidence>
<proteinExistence type="predicted"/>
<dbReference type="OrthoDB" id="9775513at2"/>
<evidence type="ECO:0000256" key="1">
    <source>
        <dbReference type="SAM" id="Coils"/>
    </source>
</evidence>
<dbReference type="EMBL" id="CP000934">
    <property type="protein sequence ID" value="ACE82728.1"/>
    <property type="molecule type" value="Genomic_DNA"/>
</dbReference>
<dbReference type="InterPro" id="IPR058982">
    <property type="entry name" value="Beta-barrel_AprE"/>
</dbReference>
<keyword evidence="2" id="KW-0472">Membrane</keyword>
<evidence type="ECO:0000313" key="4">
    <source>
        <dbReference type="EMBL" id="ACE82728.1"/>
    </source>
</evidence>
<keyword evidence="2" id="KW-1133">Transmembrane helix</keyword>
<sequence>MKLFRDEAIENQKGKVYGDIVLSAPKMYKYYIVVIVILLVVALFFLWLGKYNRKEIVSGYIDPVDGVIKVIADEPAVIDKILVSEGAQVKKGEPLIVFNRGKSTLSNKVVSDEIVTSLQKEIDLVDQLILAVNQKSDASILQTEEAIKSHYAAIKSLSLEQTIINDAIGLIERKKNRLLKLKKSGFVSEIDVENVDLEYVNLAMEIARVKREITNLENLISERRRALDVESQNWKVEILNLNQRKEGITKELINASVMNSYTVRSPIDGVIDNVFENAGRQIFPGAPVLTVRKAHAEMIARLIVPVKSSGLISTGQKVFLRMDAFPYQRYGVISGTIRRISTSPMTPGQLEMPITVGESFYVVDVELKNAQKKDGNAGLILKVGMTLKAEIIIERHSLLSYLLSPLKSVTKQYEVNPS</sequence>
<feature type="domain" description="AprE-like beta-barrel" evidence="3">
    <location>
        <begin position="300"/>
        <end position="392"/>
    </location>
</feature>
<gene>
    <name evidence="4" type="ordered locus">CJA_3605</name>
</gene>
<keyword evidence="5" id="KW-1185">Reference proteome</keyword>
<keyword evidence="2" id="KW-0812">Transmembrane</keyword>
<dbReference type="AlphaFoldDB" id="B3PH10"/>
<dbReference type="PANTHER" id="PTHR30386">
    <property type="entry name" value="MEMBRANE FUSION SUBUNIT OF EMRAB-TOLC MULTIDRUG EFFLUX PUMP"/>
    <property type="match status" value="1"/>
</dbReference>
<dbReference type="eggNOG" id="COG0845">
    <property type="taxonomic scope" value="Bacteria"/>
</dbReference>
<dbReference type="PRINTS" id="PR01490">
    <property type="entry name" value="RTXTOXIND"/>
</dbReference>